<evidence type="ECO:0000313" key="3">
    <source>
        <dbReference type="Proteomes" id="UP000077115"/>
    </source>
</evidence>
<protein>
    <submittedName>
        <fullName evidence="2">Uncharacterized protein</fullName>
    </submittedName>
</protein>
<dbReference type="AlphaFoldDB" id="A0A177WM96"/>
<feature type="compositionally biased region" description="Polar residues" evidence="1">
    <location>
        <begin position="229"/>
        <end position="241"/>
    </location>
</feature>
<dbReference type="EMBL" id="DS022305">
    <property type="protein sequence ID" value="OAJ40805.1"/>
    <property type="molecule type" value="Genomic_DNA"/>
</dbReference>
<reference evidence="2 3" key="2">
    <citation type="submission" date="2016-05" db="EMBL/GenBank/DDBJ databases">
        <title>Lineage-specific infection strategies underlie the spectrum of fungal disease in amphibians.</title>
        <authorList>
            <person name="Cuomo C.A."/>
            <person name="Farrer R.A."/>
            <person name="James T."/>
            <person name="Longcore J."/>
            <person name="Birren B."/>
        </authorList>
    </citation>
    <scope>NUCLEOTIDE SEQUENCE [LARGE SCALE GENOMIC DNA]</scope>
    <source>
        <strain evidence="2 3">JEL423</strain>
    </source>
</reference>
<feature type="region of interest" description="Disordered" evidence="1">
    <location>
        <begin position="216"/>
        <end position="241"/>
    </location>
</feature>
<gene>
    <name evidence="2" type="ORF">BDEG_24505</name>
</gene>
<dbReference type="OrthoDB" id="10254221at2759"/>
<dbReference type="VEuPathDB" id="FungiDB:BDEG_24505"/>
<sequence length="355" mass="38873">MSLHICVVGADTLLGMAIVTDLLHGSHRSTFKSVTALVSRQESIDDLTCIASSPKPTDSSVSHSTDSFQLKLQVLLLSDIIKFPSNHLALFQSIDGVCIIPPVIPDLIQVCSPIIHLCQMARVNNVVLLTPHHPESVCATFSPRLTRWYTCLAITDGMFAPIHITDVVASVVAIYVDRASHRPTMCPLHRASVYTLTGPALLTGTDLAQKFTEFISTSQPDPTPTTDSNHTPSLPSVVSFTSNSHNETKRFLMEKQNAIHNLAVDFDAVIETLDAIRHDADDMKILLNKMLKQIKNNTKSIHMDHDETQEIYLKEQGLVGNGVSSAVKILAGRDPLEIKEFIQECLASGCVAFKS</sequence>
<feature type="compositionally biased region" description="Low complexity" evidence="1">
    <location>
        <begin position="216"/>
        <end position="228"/>
    </location>
</feature>
<reference evidence="2 3" key="1">
    <citation type="submission" date="2006-10" db="EMBL/GenBank/DDBJ databases">
        <title>The Genome Sequence of Batrachochytrium dendrobatidis JEL423.</title>
        <authorList>
            <consortium name="The Broad Institute Genome Sequencing Platform"/>
            <person name="Birren B."/>
            <person name="Lander E."/>
            <person name="Galagan J."/>
            <person name="Cuomo C."/>
            <person name="Devon K."/>
            <person name="Jaffe D."/>
            <person name="Butler J."/>
            <person name="Alvarez P."/>
            <person name="Gnerre S."/>
            <person name="Grabherr M."/>
            <person name="Kleber M."/>
            <person name="Mauceli E."/>
            <person name="Brockman W."/>
            <person name="Young S."/>
            <person name="LaButti K."/>
            <person name="Sykes S."/>
            <person name="DeCaprio D."/>
            <person name="Crawford M."/>
            <person name="Koehrsen M."/>
            <person name="Engels R."/>
            <person name="Montgomery P."/>
            <person name="Pearson M."/>
            <person name="Howarth C."/>
            <person name="Larson L."/>
            <person name="White J."/>
            <person name="O'Leary S."/>
            <person name="Kodira C."/>
            <person name="Zeng Q."/>
            <person name="Yandava C."/>
            <person name="Alvarado L."/>
            <person name="Longcore J."/>
            <person name="James T."/>
        </authorList>
    </citation>
    <scope>NUCLEOTIDE SEQUENCE [LARGE SCALE GENOMIC DNA]</scope>
    <source>
        <strain evidence="2 3">JEL423</strain>
    </source>
</reference>
<proteinExistence type="predicted"/>
<evidence type="ECO:0000256" key="1">
    <source>
        <dbReference type="SAM" id="MobiDB-lite"/>
    </source>
</evidence>
<evidence type="ECO:0000313" key="2">
    <source>
        <dbReference type="EMBL" id="OAJ40805.1"/>
    </source>
</evidence>
<organism evidence="2 3">
    <name type="scientific">Batrachochytrium dendrobatidis (strain JEL423)</name>
    <dbReference type="NCBI Taxonomy" id="403673"/>
    <lineage>
        <taxon>Eukaryota</taxon>
        <taxon>Fungi</taxon>
        <taxon>Fungi incertae sedis</taxon>
        <taxon>Chytridiomycota</taxon>
        <taxon>Chytridiomycota incertae sedis</taxon>
        <taxon>Chytridiomycetes</taxon>
        <taxon>Rhizophydiales</taxon>
        <taxon>Rhizophydiales incertae sedis</taxon>
        <taxon>Batrachochytrium</taxon>
    </lineage>
</organism>
<dbReference type="STRING" id="403673.A0A177WM96"/>
<name>A0A177WM96_BATDL</name>
<accession>A0A177WM96</accession>
<dbReference type="Proteomes" id="UP000077115">
    <property type="component" value="Unassembled WGS sequence"/>
</dbReference>